<keyword evidence="4" id="KW-0378">Hydrolase</keyword>
<dbReference type="Gene3D" id="3.90.1640.30">
    <property type="match status" value="1"/>
</dbReference>
<dbReference type="Pfam" id="PF02272">
    <property type="entry name" value="DHHA1"/>
    <property type="match status" value="1"/>
</dbReference>
<dbReference type="InterPro" id="IPR041122">
    <property type="entry name" value="RecJ_OB"/>
</dbReference>
<dbReference type="STRING" id="1618446.UV61_C0005G0027"/>
<dbReference type="SUPFAM" id="SSF64182">
    <property type="entry name" value="DHH phosphoesterases"/>
    <property type="match status" value="1"/>
</dbReference>
<dbReference type="Pfam" id="PF01368">
    <property type="entry name" value="DHH"/>
    <property type="match status" value="1"/>
</dbReference>
<evidence type="ECO:0000259" key="6">
    <source>
        <dbReference type="Pfam" id="PF01368"/>
    </source>
</evidence>
<feature type="domain" description="DDH" evidence="6">
    <location>
        <begin position="105"/>
        <end position="222"/>
    </location>
</feature>
<evidence type="ECO:0000256" key="4">
    <source>
        <dbReference type="ARBA" id="ARBA00022801"/>
    </source>
</evidence>
<dbReference type="EMBL" id="LCFD01000005">
    <property type="protein sequence ID" value="KKS87006.1"/>
    <property type="molecule type" value="Genomic_DNA"/>
</dbReference>
<dbReference type="NCBIfam" id="TIGR00644">
    <property type="entry name" value="recJ"/>
    <property type="match status" value="1"/>
</dbReference>
<evidence type="ECO:0000256" key="2">
    <source>
        <dbReference type="ARBA" id="ARBA00019841"/>
    </source>
</evidence>
<proteinExistence type="inferred from homology"/>
<dbReference type="Pfam" id="PF17768">
    <property type="entry name" value="RecJ_OB"/>
    <property type="match status" value="1"/>
</dbReference>
<keyword evidence="3" id="KW-0540">Nuclease</keyword>
<evidence type="ECO:0000256" key="1">
    <source>
        <dbReference type="ARBA" id="ARBA00005915"/>
    </source>
</evidence>
<dbReference type="InterPro" id="IPR038763">
    <property type="entry name" value="DHH_sf"/>
</dbReference>
<comment type="similarity">
    <text evidence="1">Belongs to the RecJ family.</text>
</comment>
<dbReference type="InterPro" id="IPR003156">
    <property type="entry name" value="DHHA1_dom"/>
</dbReference>
<evidence type="ECO:0000256" key="3">
    <source>
        <dbReference type="ARBA" id="ARBA00022722"/>
    </source>
</evidence>
<dbReference type="Gene3D" id="2.40.50.460">
    <property type="match status" value="1"/>
</dbReference>
<reference evidence="9 10" key="1">
    <citation type="journal article" date="2015" name="Nature">
        <title>rRNA introns, odd ribosomes, and small enigmatic genomes across a large radiation of phyla.</title>
        <authorList>
            <person name="Brown C.T."/>
            <person name="Hug L.A."/>
            <person name="Thomas B.C."/>
            <person name="Sharon I."/>
            <person name="Castelle C.J."/>
            <person name="Singh A."/>
            <person name="Wilkins M.J."/>
            <person name="Williams K.H."/>
            <person name="Banfield J.F."/>
        </authorList>
    </citation>
    <scope>NUCLEOTIDE SEQUENCE [LARGE SCALE GENOMIC DNA]</scope>
</reference>
<dbReference type="GO" id="GO:0003676">
    <property type="term" value="F:nucleic acid binding"/>
    <property type="evidence" value="ECO:0007669"/>
    <property type="project" value="InterPro"/>
</dbReference>
<dbReference type="InterPro" id="IPR001667">
    <property type="entry name" value="DDH_dom"/>
</dbReference>
<organism evidence="9 10">
    <name type="scientific">Candidatus Gottesmanbacteria bacterium GW2011_GWB1_43_11</name>
    <dbReference type="NCBI Taxonomy" id="1618446"/>
    <lineage>
        <taxon>Bacteria</taxon>
        <taxon>Candidatus Gottesmaniibacteriota</taxon>
    </lineage>
</organism>
<comment type="caution">
    <text evidence="9">The sequence shown here is derived from an EMBL/GenBank/DDBJ whole genome shotgun (WGS) entry which is preliminary data.</text>
</comment>
<protein>
    <recommendedName>
        <fullName evidence="2">Single-stranded-DNA-specific exonuclease RecJ</fullName>
    </recommendedName>
</protein>
<evidence type="ECO:0000256" key="5">
    <source>
        <dbReference type="ARBA" id="ARBA00022839"/>
    </source>
</evidence>
<feature type="domain" description="DHHA1" evidence="7">
    <location>
        <begin position="380"/>
        <end position="472"/>
    </location>
</feature>
<keyword evidence="5 9" id="KW-0269">Exonuclease</keyword>
<name>A0A0G1EVE8_9BACT</name>
<dbReference type="PANTHER" id="PTHR30255">
    <property type="entry name" value="SINGLE-STRANDED-DNA-SPECIFIC EXONUCLEASE RECJ"/>
    <property type="match status" value="1"/>
</dbReference>
<evidence type="ECO:0000259" key="8">
    <source>
        <dbReference type="Pfam" id="PF17768"/>
    </source>
</evidence>
<dbReference type="PANTHER" id="PTHR30255:SF2">
    <property type="entry name" value="SINGLE-STRANDED-DNA-SPECIFIC EXONUCLEASE RECJ"/>
    <property type="match status" value="1"/>
</dbReference>
<dbReference type="GO" id="GO:0006310">
    <property type="term" value="P:DNA recombination"/>
    <property type="evidence" value="ECO:0007669"/>
    <property type="project" value="InterPro"/>
</dbReference>
<evidence type="ECO:0000313" key="10">
    <source>
        <dbReference type="Proteomes" id="UP000034050"/>
    </source>
</evidence>
<dbReference type="AlphaFoldDB" id="A0A0G1EVE8"/>
<dbReference type="InterPro" id="IPR004610">
    <property type="entry name" value="RecJ"/>
</dbReference>
<dbReference type="InterPro" id="IPR051673">
    <property type="entry name" value="SSDNA_exonuclease_RecJ"/>
</dbReference>
<evidence type="ECO:0000313" key="9">
    <source>
        <dbReference type="EMBL" id="KKS87006.1"/>
    </source>
</evidence>
<dbReference type="GO" id="GO:0008409">
    <property type="term" value="F:5'-3' exonuclease activity"/>
    <property type="evidence" value="ECO:0007669"/>
    <property type="project" value="InterPro"/>
</dbReference>
<dbReference type="GO" id="GO:0006281">
    <property type="term" value="P:DNA repair"/>
    <property type="evidence" value="ECO:0007669"/>
    <property type="project" value="InterPro"/>
</dbReference>
<sequence length="600" mass="66305">MLFESGNNMFGRLRKSQHAAIIPGTMEQRKWEVLSKFAVGSQQSAADKLIDLLLENRGISSKKERENFLQPPDPYLLKPQDVKIKEPILKKALQRIKQAIKNGESIVVYADYDADGITAGTIMWETLHELGAKVMPYIPHRESEGYGLSIKGIDNCISEYKPQLIITVDHGITAKDKVAYAKSRGIDTIVTDHHVLPLALPDCLIVHTTALCGAGVAWFVAKELISSQSAVGLAKPDLASQDSRQFNTEDFKQELLALAGIGTIADMVPLLRANRGIAKWGLAALNKTQRVGLRALIAEAGITQGEIDTYAVSHLLAPRLNAMGRLVHAMDALRLLCTKQKTRASDLAQKLGLTNRERQQLTLDTTLMAKDIVGVEAKNKKLLFIVHSDFNPGIIGLVAGKLVEAFYRPTIVVARGETVSRASARSIAGFNIVEAIRSCRELLIDVGGHPMAAGFTVETQKLELLKTQLEALARSKLDAEKLTRQLKIDLELPLELVTDKLWKDLQILSPFGMSNPEPVFATRHVKITDMRLVGREGKHIKIKFKVESSKFKVIEAIGFGMGELYGHLRVGQTVDIAYTLDMNEWNGDKTLQLKIKDIHL</sequence>
<feature type="domain" description="RecJ OB" evidence="8">
    <location>
        <begin position="488"/>
        <end position="597"/>
    </location>
</feature>
<dbReference type="Proteomes" id="UP000034050">
    <property type="component" value="Unassembled WGS sequence"/>
</dbReference>
<accession>A0A0G1EVE8</accession>
<gene>
    <name evidence="9" type="ORF">UV61_C0005G0027</name>
</gene>
<evidence type="ECO:0000259" key="7">
    <source>
        <dbReference type="Pfam" id="PF02272"/>
    </source>
</evidence>